<sequence length="40" mass="4530">KILQDCEVEPLYLFVPLCSTLITKPLDDPKPKINSSIDEN</sequence>
<accession>A0A9N9AHY1</accession>
<protein>
    <submittedName>
        <fullName evidence="1">2833_t:CDS:1</fullName>
    </submittedName>
</protein>
<keyword evidence="2" id="KW-1185">Reference proteome</keyword>
<dbReference type="Proteomes" id="UP000789396">
    <property type="component" value="Unassembled WGS sequence"/>
</dbReference>
<gene>
    <name evidence="1" type="ORF">RFULGI_LOCUS3755</name>
</gene>
<name>A0A9N9AHY1_9GLOM</name>
<evidence type="ECO:0000313" key="1">
    <source>
        <dbReference type="EMBL" id="CAG8530201.1"/>
    </source>
</evidence>
<proteinExistence type="predicted"/>
<organism evidence="1 2">
    <name type="scientific">Racocetra fulgida</name>
    <dbReference type="NCBI Taxonomy" id="60492"/>
    <lineage>
        <taxon>Eukaryota</taxon>
        <taxon>Fungi</taxon>
        <taxon>Fungi incertae sedis</taxon>
        <taxon>Mucoromycota</taxon>
        <taxon>Glomeromycotina</taxon>
        <taxon>Glomeromycetes</taxon>
        <taxon>Diversisporales</taxon>
        <taxon>Gigasporaceae</taxon>
        <taxon>Racocetra</taxon>
    </lineage>
</organism>
<dbReference type="EMBL" id="CAJVPZ010003433">
    <property type="protein sequence ID" value="CAG8530201.1"/>
    <property type="molecule type" value="Genomic_DNA"/>
</dbReference>
<comment type="caution">
    <text evidence="1">The sequence shown here is derived from an EMBL/GenBank/DDBJ whole genome shotgun (WGS) entry which is preliminary data.</text>
</comment>
<feature type="non-terminal residue" evidence="1">
    <location>
        <position position="1"/>
    </location>
</feature>
<dbReference type="AlphaFoldDB" id="A0A9N9AHY1"/>
<evidence type="ECO:0000313" key="2">
    <source>
        <dbReference type="Proteomes" id="UP000789396"/>
    </source>
</evidence>
<reference evidence="1" key="1">
    <citation type="submission" date="2021-06" db="EMBL/GenBank/DDBJ databases">
        <authorList>
            <person name="Kallberg Y."/>
            <person name="Tangrot J."/>
            <person name="Rosling A."/>
        </authorList>
    </citation>
    <scope>NUCLEOTIDE SEQUENCE</scope>
    <source>
        <strain evidence="1">IN212</strain>
    </source>
</reference>